<reference evidence="5 6" key="1">
    <citation type="submission" date="2021-05" db="EMBL/GenBank/DDBJ databases">
        <title>Novel Bacillus species.</title>
        <authorList>
            <person name="Liu G."/>
        </authorList>
    </citation>
    <scope>NUCLEOTIDE SEQUENCE [LARGE SCALE GENOMIC DNA]</scope>
    <source>
        <strain evidence="5 6">FJAT-49682</strain>
    </source>
</reference>
<dbReference type="GO" id="GO:0016798">
    <property type="term" value="F:hydrolase activity, acting on glycosyl bonds"/>
    <property type="evidence" value="ECO:0007669"/>
    <property type="project" value="UniProtKB-KW"/>
</dbReference>
<dbReference type="Proteomes" id="UP000676456">
    <property type="component" value="Unassembled WGS sequence"/>
</dbReference>
<organism evidence="5 6">
    <name type="scientific">Lederbergia citrea</name>
    <dbReference type="NCBI Taxonomy" id="2833581"/>
    <lineage>
        <taxon>Bacteria</taxon>
        <taxon>Bacillati</taxon>
        <taxon>Bacillota</taxon>
        <taxon>Bacilli</taxon>
        <taxon>Bacillales</taxon>
        <taxon>Bacillaceae</taxon>
        <taxon>Lederbergia</taxon>
    </lineage>
</organism>
<protein>
    <submittedName>
        <fullName evidence="5">Glycoside hydrolase family 18 protein</fullName>
    </submittedName>
</protein>
<dbReference type="SMART" id="SM00257">
    <property type="entry name" value="LysM"/>
    <property type="match status" value="2"/>
</dbReference>
<dbReference type="CDD" id="cd00118">
    <property type="entry name" value="LysM"/>
    <property type="match status" value="2"/>
</dbReference>
<gene>
    <name evidence="5" type="ORF">KHA91_14845</name>
</gene>
<dbReference type="Gene3D" id="3.20.20.80">
    <property type="entry name" value="Glycosidases"/>
    <property type="match status" value="1"/>
</dbReference>
<evidence type="ECO:0000259" key="4">
    <source>
        <dbReference type="PROSITE" id="PS51910"/>
    </source>
</evidence>
<dbReference type="InterPro" id="IPR001223">
    <property type="entry name" value="Glyco_hydro18_cat"/>
</dbReference>
<dbReference type="PROSITE" id="PS51782">
    <property type="entry name" value="LYSM"/>
    <property type="match status" value="2"/>
</dbReference>
<dbReference type="Gene3D" id="3.10.350.10">
    <property type="entry name" value="LysM domain"/>
    <property type="match status" value="2"/>
</dbReference>
<dbReference type="Gene3D" id="3.10.50.10">
    <property type="match status" value="1"/>
</dbReference>
<accession>A0A942USL6</accession>
<dbReference type="GO" id="GO:0070492">
    <property type="term" value="F:oligosaccharide binding"/>
    <property type="evidence" value="ECO:0007669"/>
    <property type="project" value="TreeGrafter"/>
</dbReference>
<dbReference type="GO" id="GO:0012505">
    <property type="term" value="C:endomembrane system"/>
    <property type="evidence" value="ECO:0007669"/>
    <property type="project" value="TreeGrafter"/>
</dbReference>
<proteinExistence type="predicted"/>
<dbReference type="CDD" id="cd02874">
    <property type="entry name" value="GH18_CFLE_spore_hydrolase"/>
    <property type="match status" value="1"/>
</dbReference>
<dbReference type="InterPro" id="IPR041704">
    <property type="entry name" value="CFLE_GH18"/>
</dbReference>
<dbReference type="GO" id="GO:0008061">
    <property type="term" value="F:chitin binding"/>
    <property type="evidence" value="ECO:0007669"/>
    <property type="project" value="InterPro"/>
</dbReference>
<dbReference type="PROSITE" id="PS51910">
    <property type="entry name" value="GH18_2"/>
    <property type="match status" value="1"/>
</dbReference>
<evidence type="ECO:0000256" key="2">
    <source>
        <dbReference type="ARBA" id="ARBA00023295"/>
    </source>
</evidence>
<evidence type="ECO:0000313" key="6">
    <source>
        <dbReference type="Proteomes" id="UP000676456"/>
    </source>
</evidence>
<dbReference type="GO" id="GO:0005975">
    <property type="term" value="P:carbohydrate metabolic process"/>
    <property type="evidence" value="ECO:0007669"/>
    <property type="project" value="InterPro"/>
</dbReference>
<dbReference type="PANTHER" id="PTHR46066:SF2">
    <property type="entry name" value="CHITINASE DOMAIN-CONTAINING PROTEIN 1"/>
    <property type="match status" value="1"/>
</dbReference>
<keyword evidence="2" id="KW-0326">Glycosidase</keyword>
<dbReference type="Pfam" id="PF00704">
    <property type="entry name" value="Glyco_hydro_18"/>
    <property type="match status" value="1"/>
</dbReference>
<dbReference type="Pfam" id="PF01476">
    <property type="entry name" value="LysM"/>
    <property type="match status" value="2"/>
</dbReference>
<dbReference type="InterPro" id="IPR011583">
    <property type="entry name" value="Chitinase_II/V-like_cat"/>
</dbReference>
<keyword evidence="1 5" id="KW-0378">Hydrolase</keyword>
<feature type="domain" description="LysM" evidence="3">
    <location>
        <begin position="2"/>
        <end position="45"/>
    </location>
</feature>
<evidence type="ECO:0000313" key="5">
    <source>
        <dbReference type="EMBL" id="MBS4224018.1"/>
    </source>
</evidence>
<dbReference type="SUPFAM" id="SSF54106">
    <property type="entry name" value="LysM domain"/>
    <property type="match status" value="2"/>
</dbReference>
<dbReference type="EMBL" id="JAGYPN010000003">
    <property type="protein sequence ID" value="MBS4224018.1"/>
    <property type="molecule type" value="Genomic_DNA"/>
</dbReference>
<dbReference type="SMART" id="SM00636">
    <property type="entry name" value="Glyco_18"/>
    <property type="match status" value="1"/>
</dbReference>
<dbReference type="PANTHER" id="PTHR46066">
    <property type="entry name" value="CHITINASE DOMAIN-CONTAINING PROTEIN 1 FAMILY MEMBER"/>
    <property type="match status" value="1"/>
</dbReference>
<evidence type="ECO:0000256" key="1">
    <source>
        <dbReference type="ARBA" id="ARBA00022801"/>
    </source>
</evidence>
<comment type="caution">
    <text evidence="5">The sequence shown here is derived from an EMBL/GenBank/DDBJ whole genome shotgun (WGS) entry which is preliminary data.</text>
</comment>
<dbReference type="InterPro" id="IPR036779">
    <property type="entry name" value="LysM_dom_sf"/>
</dbReference>
<dbReference type="AlphaFoldDB" id="A0A942USL6"/>
<dbReference type="SUPFAM" id="SSF51445">
    <property type="entry name" value="(Trans)glycosidases"/>
    <property type="match status" value="1"/>
</dbReference>
<evidence type="ECO:0000259" key="3">
    <source>
        <dbReference type="PROSITE" id="PS51782"/>
    </source>
</evidence>
<feature type="domain" description="LysM" evidence="3">
    <location>
        <begin position="48"/>
        <end position="91"/>
    </location>
</feature>
<feature type="domain" description="GH18" evidence="4">
    <location>
        <begin position="96"/>
        <end position="416"/>
    </location>
</feature>
<dbReference type="RefSeq" id="WP_213099073.1">
    <property type="nucleotide sequence ID" value="NZ_JAGYPN010000003.1"/>
</dbReference>
<dbReference type="InterPro" id="IPR029070">
    <property type="entry name" value="Chitinase_insertion_sf"/>
</dbReference>
<dbReference type="InterPro" id="IPR018392">
    <property type="entry name" value="LysM"/>
</dbReference>
<sequence length="419" mass="47681">MFIYVVKSGDSVFSIANKYRISMNSVRIINGLQTDQLVPGQDLLIPSTVYIVQPGDSLYKIAQMALVPIETIRLFNGLHTDVLMIGMSLYLPPRKKDLVETFIYLVPSTPEKNRVNVQTFASLNSYFGVFEYHILEDGNLSSLNDQNLVTLIRANGVAPIAVITNLTASGFSSELTKRILNNPILRQKVIDNIYNLVKSKKYAGVNIDFERVRESERDLYSGFLHAIRNRLRPEGFSTSAAVPAKTDDQIPWLKGYDYGGIGAAVDFVFIMAYDWHEASSPPGPVAPIIEVRKTIEYALRFMGRNKIILGVARYGYDWTMSNGKVVSARAHSISDSINIAMRYRVPIQYSIQYQQPYFSYRDETGNYHIVWFEDIKARAKKYQLVFDYQLRGVGAWQLALQFPQSDNLINEYFRKKTVI</sequence>
<dbReference type="InterPro" id="IPR017853">
    <property type="entry name" value="GH"/>
</dbReference>
<name>A0A942USL6_9BACI</name>
<keyword evidence="6" id="KW-1185">Reference proteome</keyword>